<accession>A0A7K1FRG7</accession>
<dbReference type="InterPro" id="IPR037069">
    <property type="entry name" value="AcylCoA_DH/ox_N_sf"/>
</dbReference>
<dbReference type="Pfam" id="PF02771">
    <property type="entry name" value="Acyl-CoA_dh_N"/>
    <property type="match status" value="1"/>
</dbReference>
<comment type="caution">
    <text evidence="8">The sequence shown here is derived from an EMBL/GenBank/DDBJ whole genome shotgun (WGS) entry which is preliminary data.</text>
</comment>
<sequence length="369" mass="38455">MVVEFEWSAEQLELRSTVRALLDRHAPVAAARRLAEHGQRQDPELWRALAESGLTALAVPEEYGGAAGPDGAGAVELCIVAEEMGRRLTGGPYLSTAVLATAALRTAGDDDCNAEHLPAIADGTSTATLAVRTGGTPARVRDGRVTGDWTGVPDGADADLLLLVAAEPDGGPSLFAVRRDNPGVTTSALEVLDGTKGLATVTLTDVPAQRVGTPGSAGAVLDAVAVTAALFLAAEQAGACAQVVQVTAEYARTRRQFGRAVGQFQGVKHRLADMSVRSENAVSAAFHAAWQPPGSPEQRTGAAVAARYATVAFSQLSRDMIQLHGGIGFTWEHDAHLYLRRARADQQLLAVYGPPVSVLEDAMLVEAGA</sequence>
<evidence type="ECO:0000313" key="8">
    <source>
        <dbReference type="EMBL" id="MTD15959.1"/>
    </source>
</evidence>
<dbReference type="PANTHER" id="PTHR43884">
    <property type="entry name" value="ACYL-COA DEHYDROGENASE"/>
    <property type="match status" value="1"/>
</dbReference>
<feature type="domain" description="Acyl-CoA dehydrogenase/oxidase N-terminal" evidence="7">
    <location>
        <begin position="8"/>
        <end position="123"/>
    </location>
</feature>
<proteinExistence type="inferred from homology"/>
<comment type="similarity">
    <text evidence="2">Belongs to the acyl-CoA dehydrogenase family.</text>
</comment>
<dbReference type="Proteomes" id="UP000460221">
    <property type="component" value="Unassembled WGS sequence"/>
</dbReference>
<dbReference type="GO" id="GO:0050660">
    <property type="term" value="F:flavin adenine dinucleotide binding"/>
    <property type="evidence" value="ECO:0007669"/>
    <property type="project" value="InterPro"/>
</dbReference>
<name>A0A7K1FRG7_9ACTN</name>
<gene>
    <name evidence="8" type="ORF">GIS00_18650</name>
</gene>
<dbReference type="Gene3D" id="2.40.110.10">
    <property type="entry name" value="Butyryl-CoA Dehydrogenase, subunit A, domain 2"/>
    <property type="match status" value="1"/>
</dbReference>
<dbReference type="GO" id="GO:0003995">
    <property type="term" value="F:acyl-CoA dehydrogenase activity"/>
    <property type="evidence" value="ECO:0007669"/>
    <property type="project" value="TreeGrafter"/>
</dbReference>
<reference evidence="8 9" key="1">
    <citation type="submission" date="2019-11" db="EMBL/GenBank/DDBJ databases">
        <authorList>
            <person name="Jiang L.-Q."/>
        </authorList>
    </citation>
    <scope>NUCLEOTIDE SEQUENCE [LARGE SCALE GENOMIC DNA]</scope>
    <source>
        <strain evidence="8 9">YIM 132087</strain>
    </source>
</reference>
<dbReference type="SUPFAM" id="SSF56645">
    <property type="entry name" value="Acyl-CoA dehydrogenase NM domain-like"/>
    <property type="match status" value="1"/>
</dbReference>
<keyword evidence="4" id="KW-0274">FAD</keyword>
<dbReference type="AlphaFoldDB" id="A0A7K1FRG7"/>
<keyword evidence="5" id="KW-0560">Oxidoreductase</keyword>
<keyword evidence="3" id="KW-0285">Flavoprotein</keyword>
<evidence type="ECO:0000256" key="2">
    <source>
        <dbReference type="ARBA" id="ARBA00009347"/>
    </source>
</evidence>
<evidence type="ECO:0000313" key="9">
    <source>
        <dbReference type="Proteomes" id="UP000460221"/>
    </source>
</evidence>
<evidence type="ECO:0000256" key="3">
    <source>
        <dbReference type="ARBA" id="ARBA00022630"/>
    </source>
</evidence>
<keyword evidence="9" id="KW-1185">Reference proteome</keyword>
<evidence type="ECO:0000259" key="6">
    <source>
        <dbReference type="Pfam" id="PF00441"/>
    </source>
</evidence>
<comment type="cofactor">
    <cofactor evidence="1">
        <name>FAD</name>
        <dbReference type="ChEBI" id="CHEBI:57692"/>
    </cofactor>
</comment>
<evidence type="ECO:0000256" key="4">
    <source>
        <dbReference type="ARBA" id="ARBA00022827"/>
    </source>
</evidence>
<dbReference type="Gene3D" id="1.10.540.10">
    <property type="entry name" value="Acyl-CoA dehydrogenase/oxidase, N-terminal domain"/>
    <property type="match status" value="1"/>
</dbReference>
<dbReference type="InterPro" id="IPR046373">
    <property type="entry name" value="Acyl-CoA_Oxase/DH_mid-dom_sf"/>
</dbReference>
<dbReference type="InterPro" id="IPR036250">
    <property type="entry name" value="AcylCo_DH-like_C"/>
</dbReference>
<evidence type="ECO:0000256" key="1">
    <source>
        <dbReference type="ARBA" id="ARBA00001974"/>
    </source>
</evidence>
<evidence type="ECO:0000256" key="5">
    <source>
        <dbReference type="ARBA" id="ARBA00023002"/>
    </source>
</evidence>
<dbReference type="Gene3D" id="1.20.140.10">
    <property type="entry name" value="Butyryl-CoA Dehydrogenase, subunit A, domain 3"/>
    <property type="match status" value="1"/>
</dbReference>
<dbReference type="InterPro" id="IPR013786">
    <property type="entry name" value="AcylCoA_DH/ox_N"/>
</dbReference>
<dbReference type="PANTHER" id="PTHR43884:SF20">
    <property type="entry name" value="ACYL-COA DEHYDROGENASE FADE28"/>
    <property type="match status" value="1"/>
</dbReference>
<dbReference type="CDD" id="cd00567">
    <property type="entry name" value="ACAD"/>
    <property type="match status" value="1"/>
</dbReference>
<dbReference type="Pfam" id="PF00441">
    <property type="entry name" value="Acyl-CoA_dh_1"/>
    <property type="match status" value="1"/>
</dbReference>
<dbReference type="InterPro" id="IPR009075">
    <property type="entry name" value="AcylCo_DH/oxidase_C"/>
</dbReference>
<protein>
    <submittedName>
        <fullName evidence="8">Acyl-CoA dehydrogenase</fullName>
    </submittedName>
</protein>
<dbReference type="InterPro" id="IPR009100">
    <property type="entry name" value="AcylCoA_DH/oxidase_NM_dom_sf"/>
</dbReference>
<feature type="domain" description="Acyl-CoA dehydrogenase/oxidase C-terminal" evidence="6">
    <location>
        <begin position="231"/>
        <end position="346"/>
    </location>
</feature>
<evidence type="ECO:0000259" key="7">
    <source>
        <dbReference type="Pfam" id="PF02771"/>
    </source>
</evidence>
<dbReference type="EMBL" id="WLYK01000008">
    <property type="protein sequence ID" value="MTD15959.1"/>
    <property type="molecule type" value="Genomic_DNA"/>
</dbReference>
<dbReference type="SUPFAM" id="SSF47203">
    <property type="entry name" value="Acyl-CoA dehydrogenase C-terminal domain-like"/>
    <property type="match status" value="1"/>
</dbReference>
<organism evidence="8 9">
    <name type="scientific">Nakamurella alba</name>
    <dbReference type="NCBI Taxonomy" id="2665158"/>
    <lineage>
        <taxon>Bacteria</taxon>
        <taxon>Bacillati</taxon>
        <taxon>Actinomycetota</taxon>
        <taxon>Actinomycetes</taxon>
        <taxon>Nakamurellales</taxon>
        <taxon>Nakamurellaceae</taxon>
        <taxon>Nakamurella</taxon>
    </lineage>
</organism>